<keyword evidence="1" id="KW-0159">Chromosome partition</keyword>
<dbReference type="InterPro" id="IPR013762">
    <property type="entry name" value="Integrase-like_cat_sf"/>
</dbReference>
<dbReference type="PROSITE" id="PS51900">
    <property type="entry name" value="CB"/>
    <property type="match status" value="1"/>
</dbReference>
<dbReference type="InterPro" id="IPR044068">
    <property type="entry name" value="CB"/>
</dbReference>
<keyword evidence="2" id="KW-0229">DNA integration</keyword>
<proteinExistence type="predicted"/>
<keyword evidence="9" id="KW-1185">Reference proteome</keyword>
<gene>
    <name evidence="8" type="ORF">LPB140_08955</name>
</gene>
<accession>A0A1L3JF31</accession>
<dbReference type="InterPro" id="IPR050090">
    <property type="entry name" value="Tyrosine_recombinase_XerCD"/>
</dbReference>
<dbReference type="GO" id="GO:0015074">
    <property type="term" value="P:DNA integration"/>
    <property type="evidence" value="ECO:0007669"/>
    <property type="project" value="UniProtKB-KW"/>
</dbReference>
<dbReference type="InterPro" id="IPR002104">
    <property type="entry name" value="Integrase_catalytic"/>
</dbReference>
<dbReference type="EMBL" id="CP018154">
    <property type="protein sequence ID" value="APG63736.1"/>
    <property type="molecule type" value="Genomic_DNA"/>
</dbReference>
<evidence type="ECO:0000259" key="7">
    <source>
        <dbReference type="PROSITE" id="PS51900"/>
    </source>
</evidence>
<feature type="domain" description="Core-binding (CB)" evidence="7">
    <location>
        <begin position="1"/>
        <end position="69"/>
    </location>
</feature>
<dbReference type="Gene3D" id="1.10.150.130">
    <property type="match status" value="1"/>
</dbReference>
<organism evidence="8 9">
    <name type="scientific">Sphingorhabdus lutea</name>
    <dbReference type="NCBI Taxonomy" id="1913578"/>
    <lineage>
        <taxon>Bacteria</taxon>
        <taxon>Pseudomonadati</taxon>
        <taxon>Pseudomonadota</taxon>
        <taxon>Alphaproteobacteria</taxon>
        <taxon>Sphingomonadales</taxon>
        <taxon>Sphingomonadaceae</taxon>
        <taxon>Sphingorhabdus</taxon>
    </lineage>
</organism>
<sequence>MMSAERGVSKNSILAYRRDLAELGVIFNIYLADIKKHHLAQLAEHWAALSASSMARKCSTYRGFFAFLQDEGICDDDPSSALPKPKMTRPLPKILEHEQLNILFDYMEKIVQDENAKPHDYRLLAIVELLYGSGLRVSELIAIRADGFRQEQPFIIIRGKGDKERLVPISDRANLAIAKWRYFLPPDSIYLFPSRGSHISRIRIFQMLKTLAKNVGIAPQLISPHILRHAFATHLLSGGANLRALQLMLGHADISTTEIYTHVDNEKLVELVNLRHPLTKI</sequence>
<protein>
    <submittedName>
        <fullName evidence="8">Recombinase XerD</fullName>
    </submittedName>
</protein>
<dbReference type="PANTHER" id="PTHR30349">
    <property type="entry name" value="PHAGE INTEGRASE-RELATED"/>
    <property type="match status" value="1"/>
</dbReference>
<evidence type="ECO:0000313" key="8">
    <source>
        <dbReference type="EMBL" id="APG63736.1"/>
    </source>
</evidence>
<dbReference type="Proteomes" id="UP000242561">
    <property type="component" value="Chromosome"/>
</dbReference>
<evidence type="ECO:0000256" key="3">
    <source>
        <dbReference type="ARBA" id="ARBA00023125"/>
    </source>
</evidence>
<reference evidence="8 9" key="1">
    <citation type="submission" date="2016-11" db="EMBL/GenBank/DDBJ databases">
        <title>Sphingorhabdus sp. LPB0140, isolated from marine environment.</title>
        <authorList>
            <person name="Kim E."/>
            <person name="Yi H."/>
        </authorList>
    </citation>
    <scope>NUCLEOTIDE SEQUENCE [LARGE SCALE GENOMIC DNA]</scope>
    <source>
        <strain evidence="8 9">LPB0140</strain>
    </source>
</reference>
<dbReference type="GO" id="GO:0006310">
    <property type="term" value="P:DNA recombination"/>
    <property type="evidence" value="ECO:0007669"/>
    <property type="project" value="UniProtKB-KW"/>
</dbReference>
<dbReference type="AlphaFoldDB" id="A0A1L3JF31"/>
<evidence type="ECO:0000256" key="2">
    <source>
        <dbReference type="ARBA" id="ARBA00022908"/>
    </source>
</evidence>
<evidence type="ECO:0000259" key="6">
    <source>
        <dbReference type="PROSITE" id="PS51898"/>
    </source>
</evidence>
<dbReference type="PANTHER" id="PTHR30349:SF81">
    <property type="entry name" value="TYROSINE RECOMBINASE XERC"/>
    <property type="match status" value="1"/>
</dbReference>
<dbReference type="Gene3D" id="1.10.443.10">
    <property type="entry name" value="Intergrase catalytic core"/>
    <property type="match status" value="1"/>
</dbReference>
<dbReference type="InterPro" id="IPR004107">
    <property type="entry name" value="Integrase_SAM-like_N"/>
</dbReference>
<keyword evidence="4" id="KW-0233">DNA recombination</keyword>
<dbReference type="Pfam" id="PF02899">
    <property type="entry name" value="Phage_int_SAM_1"/>
    <property type="match status" value="1"/>
</dbReference>
<dbReference type="STRING" id="1913578.LPB140_08955"/>
<dbReference type="KEGG" id="sphl:LPB140_08955"/>
<feature type="domain" description="Tyr recombinase" evidence="6">
    <location>
        <begin position="90"/>
        <end position="273"/>
    </location>
</feature>
<evidence type="ECO:0000256" key="1">
    <source>
        <dbReference type="ARBA" id="ARBA00022829"/>
    </source>
</evidence>
<dbReference type="SUPFAM" id="SSF56349">
    <property type="entry name" value="DNA breaking-rejoining enzymes"/>
    <property type="match status" value="1"/>
</dbReference>
<evidence type="ECO:0000256" key="4">
    <source>
        <dbReference type="ARBA" id="ARBA00023172"/>
    </source>
</evidence>
<evidence type="ECO:0000256" key="5">
    <source>
        <dbReference type="PROSITE-ProRule" id="PRU01248"/>
    </source>
</evidence>
<name>A0A1L3JF31_9SPHN</name>
<keyword evidence="3 5" id="KW-0238">DNA-binding</keyword>
<dbReference type="PROSITE" id="PS51898">
    <property type="entry name" value="TYR_RECOMBINASE"/>
    <property type="match status" value="1"/>
</dbReference>
<dbReference type="Pfam" id="PF00589">
    <property type="entry name" value="Phage_integrase"/>
    <property type="match status" value="1"/>
</dbReference>
<dbReference type="GO" id="GO:0003677">
    <property type="term" value="F:DNA binding"/>
    <property type="evidence" value="ECO:0007669"/>
    <property type="project" value="UniProtKB-UniRule"/>
</dbReference>
<dbReference type="GO" id="GO:0007059">
    <property type="term" value="P:chromosome segregation"/>
    <property type="evidence" value="ECO:0007669"/>
    <property type="project" value="UniProtKB-KW"/>
</dbReference>
<dbReference type="InterPro" id="IPR010998">
    <property type="entry name" value="Integrase_recombinase_N"/>
</dbReference>
<dbReference type="InterPro" id="IPR011010">
    <property type="entry name" value="DNA_brk_join_enz"/>
</dbReference>
<evidence type="ECO:0000313" key="9">
    <source>
        <dbReference type="Proteomes" id="UP000242561"/>
    </source>
</evidence>